<feature type="chain" id="PRO_5018137436" description="Thiol-activated cytolysin" evidence="1">
    <location>
        <begin position="21"/>
        <end position="533"/>
    </location>
</feature>
<dbReference type="SUPFAM" id="SSF56978">
    <property type="entry name" value="Perfringolysin"/>
    <property type="match status" value="1"/>
</dbReference>
<dbReference type="Gene3D" id="3.30.1040.20">
    <property type="match status" value="1"/>
</dbReference>
<evidence type="ECO:0000313" key="3">
    <source>
        <dbReference type="Proteomes" id="UP000278775"/>
    </source>
</evidence>
<evidence type="ECO:0000313" key="2">
    <source>
        <dbReference type="EMBL" id="RNA60835.1"/>
    </source>
</evidence>
<evidence type="ECO:0008006" key="4">
    <source>
        <dbReference type="Google" id="ProtNLM"/>
    </source>
</evidence>
<evidence type="ECO:0000256" key="1">
    <source>
        <dbReference type="SAM" id="SignalP"/>
    </source>
</evidence>
<dbReference type="InterPro" id="IPR001869">
    <property type="entry name" value="Thiol_cytolysin"/>
</dbReference>
<accession>A0A3M7TBR1</accession>
<protein>
    <recommendedName>
        <fullName evidence="4">Thiol-activated cytolysin</fullName>
    </recommendedName>
</protein>
<dbReference type="PROSITE" id="PS51257">
    <property type="entry name" value="PROKAR_LIPOPROTEIN"/>
    <property type="match status" value="1"/>
</dbReference>
<dbReference type="EMBL" id="QWIU01000002">
    <property type="protein sequence ID" value="RNA60835.1"/>
    <property type="molecule type" value="Genomic_DNA"/>
</dbReference>
<gene>
    <name evidence="2" type="ORF">D1631_02220</name>
</gene>
<dbReference type="Gene3D" id="3.90.840.10">
    <property type="entry name" value="Thiol-activated cytolysin superfamily/Thiol-activated cytolysin, alpha-beta domain"/>
    <property type="match status" value="1"/>
</dbReference>
<sequence length="533" mass="59174">MKMKILIAIISMAILSSCNNDVLSEENTNNSQSSMTAKSRMGIYDGPASPLINRITTISRFSSGASSGNTKSCQTKKIDYDKNYNEFTRFTTRNHLLWPGNLIQKNTFLSENMAVFPTGGERNEITVKIDGPLFGDNGGGETIEATASNAQRALGNLLLKYEKANTSFAANYEVSIQRAYSNKQLETALNIGYTGVLGNISGKFGFTFDKNKTYYAVTLKQVFFTFSVDADKTSLVGAKGWIKNYTDGDMEPPVVIETVTYGRLYTLIYESSASASELSAALEALYRAPTGFLSGDFNSKYKSVMENTRVYAKQIGGNATDGMCASLSAMAKNFSQVQDFMHKGAEVSRANMGAIIHYTALNTAKPIFNLPVTKYVRGVDTYQECSDDKYKLIVKNNYTASIPLTIKTKDGRSEKWNLIKDEFITFYFDVNRKQFIYNGSPLQQIDLNNGRSGDDINFIDNDYYTKTPKIKYQSQRMGYAIITTLFDKYQEISKTIAETAYDKDGINQNGDGPSAQLISTIDLENNALVIDIK</sequence>
<dbReference type="InterPro" id="IPR036363">
    <property type="entry name" value="Thiol_cytolysin_ab_sf"/>
</dbReference>
<organism evidence="2 3">
    <name type="scientific">Chryseobacterium nematophagum</name>
    <dbReference type="NCBI Taxonomy" id="2305228"/>
    <lineage>
        <taxon>Bacteria</taxon>
        <taxon>Pseudomonadati</taxon>
        <taxon>Bacteroidota</taxon>
        <taxon>Flavobacteriia</taxon>
        <taxon>Flavobacteriales</taxon>
        <taxon>Weeksellaceae</taxon>
        <taxon>Chryseobacterium group</taxon>
        <taxon>Chryseobacterium</taxon>
    </lineage>
</organism>
<dbReference type="GO" id="GO:0015485">
    <property type="term" value="F:cholesterol binding"/>
    <property type="evidence" value="ECO:0007669"/>
    <property type="project" value="InterPro"/>
</dbReference>
<reference evidence="2 3" key="1">
    <citation type="submission" date="2018-08" db="EMBL/GenBank/DDBJ databases">
        <title>Chryseobacterium nematophagum: a novel matrix digesting pathogen of nematodes.</title>
        <authorList>
            <person name="Page A."/>
            <person name="Roberts M."/>
            <person name="Felix M.-A."/>
            <person name="Weir W."/>
        </authorList>
    </citation>
    <scope>NUCLEOTIDE SEQUENCE [LARGE SCALE GENOMIC DNA]</scope>
    <source>
        <strain evidence="2 3">JUb129</strain>
    </source>
</reference>
<proteinExistence type="predicted"/>
<dbReference type="Pfam" id="PF01289">
    <property type="entry name" value="Thiol_cytolysin"/>
    <property type="match status" value="1"/>
</dbReference>
<dbReference type="Gene3D" id="3.40.30.40">
    <property type="entry name" value="Perfringolysin"/>
    <property type="match status" value="1"/>
</dbReference>
<dbReference type="PRINTS" id="PR01400">
    <property type="entry name" value="TACYTOLYSIN"/>
</dbReference>
<dbReference type="InterPro" id="IPR036359">
    <property type="entry name" value="Thiol_cytolysin_sf"/>
</dbReference>
<feature type="signal peptide" evidence="1">
    <location>
        <begin position="1"/>
        <end position="20"/>
    </location>
</feature>
<comment type="caution">
    <text evidence="2">The sequence shown here is derived from an EMBL/GenBank/DDBJ whole genome shotgun (WGS) entry which is preliminary data.</text>
</comment>
<dbReference type="OrthoDB" id="1278584at2"/>
<name>A0A3M7TBR1_9FLAO</name>
<dbReference type="Proteomes" id="UP000278775">
    <property type="component" value="Unassembled WGS sequence"/>
</dbReference>
<keyword evidence="1" id="KW-0732">Signal</keyword>
<dbReference type="AlphaFoldDB" id="A0A3M7TBR1"/>